<sequence>MIHHYSIAVHDPKQVCDVLAALFGGTTGRFDPYPNSHTVWFGDEYGSAIELYPAGTEMSPGVGESDAIFEHNPAASKFTATHAAISTTRSREEIFKAAQAQGWKAVECPRDGFSVIEFWIENNVMIELLTPEMAADYLAVTRRFTSNA</sequence>
<dbReference type="Proteomes" id="UP001359886">
    <property type="component" value="Unassembled WGS sequence"/>
</dbReference>
<dbReference type="EMBL" id="JAZHOG010000013">
    <property type="protein sequence ID" value="MEJ8569301.1"/>
    <property type="molecule type" value="Genomic_DNA"/>
</dbReference>
<gene>
    <name evidence="1" type="ORF">V3330_16870</name>
</gene>
<keyword evidence="2" id="KW-1185">Reference proteome</keyword>
<protein>
    <recommendedName>
        <fullName evidence="3">VOC domain-containing protein</fullName>
    </recommendedName>
</protein>
<evidence type="ECO:0000313" key="1">
    <source>
        <dbReference type="EMBL" id="MEJ8569301.1"/>
    </source>
</evidence>
<dbReference type="RefSeq" id="WP_354696625.1">
    <property type="nucleotide sequence ID" value="NZ_JAZHOG010000013.1"/>
</dbReference>
<comment type="caution">
    <text evidence="1">The sequence shown here is derived from an EMBL/GenBank/DDBJ whole genome shotgun (WGS) entry which is preliminary data.</text>
</comment>
<name>A0AAW9RP50_9GAMM</name>
<dbReference type="InterPro" id="IPR029068">
    <property type="entry name" value="Glyas_Bleomycin-R_OHBP_Dase"/>
</dbReference>
<evidence type="ECO:0008006" key="3">
    <source>
        <dbReference type="Google" id="ProtNLM"/>
    </source>
</evidence>
<dbReference type="SUPFAM" id="SSF54593">
    <property type="entry name" value="Glyoxalase/Bleomycin resistance protein/Dihydroxybiphenyl dioxygenase"/>
    <property type="match status" value="1"/>
</dbReference>
<evidence type="ECO:0000313" key="2">
    <source>
        <dbReference type="Proteomes" id="UP001359886"/>
    </source>
</evidence>
<organism evidence="1 2">
    <name type="scientific">Elongatibacter sediminis</name>
    <dbReference type="NCBI Taxonomy" id="3119006"/>
    <lineage>
        <taxon>Bacteria</taxon>
        <taxon>Pseudomonadati</taxon>
        <taxon>Pseudomonadota</taxon>
        <taxon>Gammaproteobacteria</taxon>
        <taxon>Chromatiales</taxon>
        <taxon>Wenzhouxiangellaceae</taxon>
        <taxon>Elongatibacter</taxon>
    </lineage>
</organism>
<dbReference type="AlphaFoldDB" id="A0AAW9RP50"/>
<proteinExistence type="predicted"/>
<accession>A0AAW9RP50</accession>
<reference evidence="1 2" key="1">
    <citation type="submission" date="2024-02" db="EMBL/GenBank/DDBJ databases">
        <title>A novel Wenzhouxiangellaceae bacterium, isolated from coastal sediments.</title>
        <authorList>
            <person name="Du Z.-J."/>
            <person name="Ye Y.-Q."/>
            <person name="Zhang X.-Y."/>
        </authorList>
    </citation>
    <scope>NUCLEOTIDE SEQUENCE [LARGE SCALE GENOMIC DNA]</scope>
    <source>
        <strain evidence="1 2">CH-27</strain>
    </source>
</reference>